<keyword evidence="1" id="KW-1133">Transmembrane helix</keyword>
<dbReference type="AlphaFoldDB" id="A0A420DLP8"/>
<dbReference type="Proteomes" id="UP000284892">
    <property type="component" value="Unassembled WGS sequence"/>
</dbReference>
<proteinExistence type="predicted"/>
<dbReference type="RefSeq" id="WP_162843283.1">
    <property type="nucleotide sequence ID" value="NZ_RAQJ01000002.1"/>
</dbReference>
<evidence type="ECO:0000313" key="3">
    <source>
        <dbReference type="Proteomes" id="UP000284892"/>
    </source>
</evidence>
<keyword evidence="1" id="KW-0472">Membrane</keyword>
<feature type="transmembrane region" description="Helical" evidence="1">
    <location>
        <begin position="20"/>
        <end position="39"/>
    </location>
</feature>
<reference evidence="2 3" key="1">
    <citation type="submission" date="2018-09" db="EMBL/GenBank/DDBJ databases">
        <title>Genomic Encyclopedia of Archaeal and Bacterial Type Strains, Phase II (KMG-II): from individual species to whole genera.</title>
        <authorList>
            <person name="Goeker M."/>
        </authorList>
    </citation>
    <scope>NUCLEOTIDE SEQUENCE [LARGE SCALE GENOMIC DNA]</scope>
    <source>
        <strain evidence="2 3">DSM 26283</strain>
    </source>
</reference>
<evidence type="ECO:0000256" key="1">
    <source>
        <dbReference type="SAM" id="Phobius"/>
    </source>
</evidence>
<gene>
    <name evidence="2" type="ORF">BXY80_1390</name>
</gene>
<protein>
    <submittedName>
        <fullName evidence="2">Uncharacterized protein</fullName>
    </submittedName>
</protein>
<accession>A0A420DLP8</accession>
<dbReference type="EMBL" id="RAQJ01000002">
    <property type="protein sequence ID" value="RKE95204.1"/>
    <property type="molecule type" value="Genomic_DNA"/>
</dbReference>
<comment type="caution">
    <text evidence="2">The sequence shown here is derived from an EMBL/GenBank/DDBJ whole genome shotgun (WGS) entry which is preliminary data.</text>
</comment>
<keyword evidence="3" id="KW-1185">Reference proteome</keyword>
<name>A0A420DLP8_9FLAO</name>
<keyword evidence="1" id="KW-0812">Transmembrane</keyword>
<sequence>MTLNSINLIVTPQNETEKIVVILSIAIVTIISLLILSLLKSSKLRAENKKLKQ</sequence>
<evidence type="ECO:0000313" key="2">
    <source>
        <dbReference type="EMBL" id="RKE95204.1"/>
    </source>
</evidence>
<organism evidence="2 3">
    <name type="scientific">Ichthyenterobacterium magnum</name>
    <dbReference type="NCBI Taxonomy" id="1230530"/>
    <lineage>
        <taxon>Bacteria</taxon>
        <taxon>Pseudomonadati</taxon>
        <taxon>Bacteroidota</taxon>
        <taxon>Flavobacteriia</taxon>
        <taxon>Flavobacteriales</taxon>
        <taxon>Flavobacteriaceae</taxon>
        <taxon>Ichthyenterobacterium</taxon>
    </lineage>
</organism>